<reference evidence="1" key="2">
    <citation type="journal article" date="2023" name="Biology">
        <title>Prokaryotic Life Associated with Coal-Fire Gas Vents Revealed by Metagenomics.</title>
        <authorList>
            <person name="Kadnikov V.V."/>
            <person name="Mardanov A.V."/>
            <person name="Beletsky A.V."/>
            <person name="Karnachuk O.V."/>
            <person name="Ravin N.V."/>
        </authorList>
    </citation>
    <scope>NUCLEOTIDE SEQUENCE</scope>
    <source>
        <strain evidence="1">Bu02</strain>
    </source>
</reference>
<proteinExistence type="predicted"/>
<dbReference type="AlphaFoldDB" id="A0AAT9LCE6"/>
<gene>
    <name evidence="1" type="ORF">IMF26_01355</name>
</gene>
<sequence>MLKRVIAILVASGFILGVPGLIYAGHVTESPEEIRSIWDFIKPGAKNPGKIVATYKGGKIQSIPVLSHIKPETLAVWEEAKNLPPPGYVNGSASAIMYGDKLIIPASNEYRTILEQTIPNMPFFQSTANYLMAGLGCLAGGGLPFVGALMNDTARWAAHQMAEASLERRKWEVAAEFVKEQIKSALQDPDTTAMFAADRAAREEFWKRTGIYNKYSKAEIEYINKIVIPAVAASLVRDDYNGLLQLWQALNGVDAEVTSVVIRTPNTMDTVASRETFNFGSVPFANRDQVMDAFNGSTGALGLLYHAATGMGSGAGAYSTASGPLLDHALVWKIPPELVENEPEEISSHTTPAAVSSTESFTWTYRITK</sequence>
<reference evidence="1" key="1">
    <citation type="submission" date="2020-10" db="EMBL/GenBank/DDBJ databases">
        <authorList>
            <person name="Kadnikov V."/>
            <person name="Beletsky A.V."/>
            <person name="Mardanov A.V."/>
            <person name="Karnachuk O.V."/>
            <person name="Ravin N.V."/>
        </authorList>
    </citation>
    <scope>NUCLEOTIDE SEQUENCE</scope>
    <source>
        <strain evidence="1">Bu02</strain>
    </source>
</reference>
<protein>
    <submittedName>
        <fullName evidence="1">Uncharacterized protein</fullName>
    </submittedName>
</protein>
<evidence type="ECO:0000313" key="1">
    <source>
        <dbReference type="EMBL" id="QUL98761.1"/>
    </source>
</evidence>
<accession>A0AAT9LCE6</accession>
<name>A0AAT9LCE6_9FIRM</name>
<dbReference type="EMBL" id="CP062796">
    <property type="protein sequence ID" value="QUL98761.1"/>
    <property type="molecule type" value="Genomic_DNA"/>
</dbReference>
<organism evidence="1">
    <name type="scientific">Candidatus Fermentithermobacillus carboniphilus</name>
    <dbReference type="NCBI Taxonomy" id="3085328"/>
    <lineage>
        <taxon>Bacteria</taxon>
        <taxon>Bacillati</taxon>
        <taxon>Bacillota</taxon>
        <taxon>Candidatus Fermentithermobacillia</taxon>
        <taxon>Candidatus Fermentithermobacillales</taxon>
        <taxon>Candidatus Fermentithermobacillaceae</taxon>
        <taxon>Candidatus Fermentithermobacillus</taxon>
    </lineage>
</organism>
<dbReference type="KEGG" id="fcz:IMF26_01355"/>